<comment type="catalytic activity">
    <reaction evidence="1">
        <text>ATP + protein L-histidine = ADP + protein N-phospho-L-histidine.</text>
        <dbReference type="EC" id="2.7.13.3"/>
    </reaction>
</comment>
<evidence type="ECO:0000259" key="17">
    <source>
        <dbReference type="PROSITE" id="PS50113"/>
    </source>
</evidence>
<feature type="region of interest" description="Disordered" evidence="14">
    <location>
        <begin position="269"/>
        <end position="292"/>
    </location>
</feature>
<dbReference type="InterPro" id="IPR000014">
    <property type="entry name" value="PAS"/>
</dbReference>
<dbReference type="CDD" id="cd00082">
    <property type="entry name" value="HisKA"/>
    <property type="match status" value="1"/>
</dbReference>
<evidence type="ECO:0000256" key="11">
    <source>
        <dbReference type="ARBA" id="ARBA00023012"/>
    </source>
</evidence>
<dbReference type="RefSeq" id="XP_020432286.1">
    <property type="nucleotide sequence ID" value="XM_020577838.1"/>
</dbReference>
<dbReference type="CDD" id="cd16922">
    <property type="entry name" value="HATPase_EvgS-ArcB-TorS-like"/>
    <property type="match status" value="1"/>
</dbReference>
<dbReference type="EMBL" id="ADBJ01000031">
    <property type="protein sequence ID" value="EFA80166.1"/>
    <property type="molecule type" value="Genomic_DNA"/>
</dbReference>
<dbReference type="STRING" id="670386.D3BE35"/>
<evidence type="ECO:0000256" key="3">
    <source>
        <dbReference type="ARBA" id="ARBA00012438"/>
    </source>
</evidence>
<dbReference type="PANTHER" id="PTHR45339:SF1">
    <property type="entry name" value="HYBRID SIGNAL TRANSDUCTION HISTIDINE KINASE J"/>
    <property type="match status" value="1"/>
</dbReference>
<dbReference type="SMART" id="SM00388">
    <property type="entry name" value="HisKA"/>
    <property type="match status" value="1"/>
</dbReference>
<feature type="compositionally biased region" description="Low complexity" evidence="14">
    <location>
        <begin position="12"/>
        <end position="29"/>
    </location>
</feature>
<dbReference type="InterPro" id="IPR005467">
    <property type="entry name" value="His_kinase_dom"/>
</dbReference>
<dbReference type="GO" id="GO:0000155">
    <property type="term" value="F:phosphorelay sensor kinase activity"/>
    <property type="evidence" value="ECO:0007669"/>
    <property type="project" value="InterPro"/>
</dbReference>
<comment type="subcellular location">
    <subcellularLocation>
        <location evidence="2">Membrane</location>
    </subcellularLocation>
</comment>
<dbReference type="SUPFAM" id="SSF55781">
    <property type="entry name" value="GAF domain-like"/>
    <property type="match status" value="1"/>
</dbReference>
<organism evidence="18 19">
    <name type="scientific">Heterostelium pallidum (strain ATCC 26659 / Pp 5 / PN500)</name>
    <name type="common">Cellular slime mold</name>
    <name type="synonym">Polysphondylium pallidum</name>
    <dbReference type="NCBI Taxonomy" id="670386"/>
    <lineage>
        <taxon>Eukaryota</taxon>
        <taxon>Amoebozoa</taxon>
        <taxon>Evosea</taxon>
        <taxon>Eumycetozoa</taxon>
        <taxon>Dictyostelia</taxon>
        <taxon>Acytosteliales</taxon>
        <taxon>Acytosteliaceae</taxon>
        <taxon>Heterostelium</taxon>
    </lineage>
</organism>
<dbReference type="PROSITE" id="PS50109">
    <property type="entry name" value="HIS_KIN"/>
    <property type="match status" value="1"/>
</dbReference>
<dbReference type="InterPro" id="IPR003594">
    <property type="entry name" value="HATPase_dom"/>
</dbReference>
<feature type="modified residue" description="4-aspartylphosphate" evidence="13">
    <location>
        <position position="1360"/>
    </location>
</feature>
<reference evidence="18 19" key="1">
    <citation type="journal article" date="2011" name="Genome Res.">
        <title>Phylogeny-wide analysis of social amoeba genomes highlights ancient origins for complex intercellular communication.</title>
        <authorList>
            <person name="Heidel A.J."/>
            <person name="Lawal H.M."/>
            <person name="Felder M."/>
            <person name="Schilde C."/>
            <person name="Helps N.R."/>
            <person name="Tunggal B."/>
            <person name="Rivero F."/>
            <person name="John U."/>
            <person name="Schleicher M."/>
            <person name="Eichinger L."/>
            <person name="Platzer M."/>
            <person name="Noegel A.A."/>
            <person name="Schaap P."/>
            <person name="Gloeckner G."/>
        </authorList>
    </citation>
    <scope>NUCLEOTIDE SEQUENCE [LARGE SCALE GENOMIC DNA]</scope>
    <source>
        <strain evidence="19">ATCC 26659 / Pp 5 / PN500</strain>
    </source>
</reference>
<evidence type="ECO:0000256" key="9">
    <source>
        <dbReference type="ARBA" id="ARBA00022840"/>
    </source>
</evidence>
<keyword evidence="7" id="KW-0547">Nucleotide-binding</keyword>
<dbReference type="Pfam" id="PF13426">
    <property type="entry name" value="PAS_9"/>
    <property type="match status" value="1"/>
</dbReference>
<feature type="domain" description="PAC" evidence="17">
    <location>
        <begin position="820"/>
        <end position="872"/>
    </location>
</feature>
<feature type="compositionally biased region" description="Low complexity" evidence="14">
    <location>
        <begin position="311"/>
        <end position="335"/>
    </location>
</feature>
<feature type="compositionally biased region" description="Polar residues" evidence="14">
    <location>
        <begin position="343"/>
        <end position="360"/>
    </location>
</feature>
<dbReference type="InterPro" id="IPR036097">
    <property type="entry name" value="HisK_dim/P_sf"/>
</dbReference>
<keyword evidence="11" id="KW-0902">Two-component regulatory system</keyword>
<dbReference type="EC" id="2.7.13.3" evidence="3"/>
<protein>
    <recommendedName>
        <fullName evidence="3">histidine kinase</fullName>
        <ecNumber evidence="3">2.7.13.3</ecNumber>
    </recommendedName>
</protein>
<evidence type="ECO:0000256" key="12">
    <source>
        <dbReference type="ARBA" id="ARBA00023136"/>
    </source>
</evidence>
<dbReference type="GeneID" id="31362469"/>
<dbReference type="Proteomes" id="UP000001396">
    <property type="component" value="Unassembled WGS sequence"/>
</dbReference>
<gene>
    <name evidence="18" type="primary">dhkF</name>
    <name evidence="18" type="ORF">PPL_06988</name>
</gene>
<evidence type="ECO:0000313" key="18">
    <source>
        <dbReference type="EMBL" id="EFA80166.1"/>
    </source>
</evidence>
<evidence type="ECO:0000256" key="2">
    <source>
        <dbReference type="ARBA" id="ARBA00004370"/>
    </source>
</evidence>
<dbReference type="PRINTS" id="PR00344">
    <property type="entry name" value="BCTRLSENSOR"/>
</dbReference>
<dbReference type="Gene3D" id="1.10.287.130">
    <property type="match status" value="1"/>
</dbReference>
<dbReference type="InterPro" id="IPR000700">
    <property type="entry name" value="PAS-assoc_C"/>
</dbReference>
<evidence type="ECO:0000256" key="4">
    <source>
        <dbReference type="ARBA" id="ARBA00022553"/>
    </source>
</evidence>
<feature type="region of interest" description="Disordered" evidence="14">
    <location>
        <begin position="307"/>
        <end position="433"/>
    </location>
</feature>
<evidence type="ECO:0000256" key="8">
    <source>
        <dbReference type="ARBA" id="ARBA00022777"/>
    </source>
</evidence>
<dbReference type="Pfam" id="PF00072">
    <property type="entry name" value="Response_reg"/>
    <property type="match status" value="1"/>
</dbReference>
<feature type="compositionally biased region" description="Low complexity" evidence="14">
    <location>
        <begin position="281"/>
        <end position="292"/>
    </location>
</feature>
<dbReference type="InterPro" id="IPR035965">
    <property type="entry name" value="PAS-like_dom_sf"/>
</dbReference>
<dbReference type="Pfam" id="PF02518">
    <property type="entry name" value="HATPase_c"/>
    <property type="match status" value="1"/>
</dbReference>
<evidence type="ECO:0000259" key="16">
    <source>
        <dbReference type="PROSITE" id="PS50110"/>
    </source>
</evidence>
<dbReference type="FunFam" id="3.30.565.10:FF:000010">
    <property type="entry name" value="Sensor histidine kinase RcsC"/>
    <property type="match status" value="1"/>
</dbReference>
<evidence type="ECO:0000256" key="13">
    <source>
        <dbReference type="PROSITE-ProRule" id="PRU00169"/>
    </source>
</evidence>
<evidence type="ECO:0000256" key="7">
    <source>
        <dbReference type="ARBA" id="ARBA00022741"/>
    </source>
</evidence>
<keyword evidence="10" id="KW-1133">Transmembrane helix</keyword>
<comment type="caution">
    <text evidence="18">The sequence shown here is derived from an EMBL/GenBank/DDBJ whole genome shotgun (WGS) entry which is preliminary data.</text>
</comment>
<feature type="compositionally biased region" description="Low complexity" evidence="14">
    <location>
        <begin position="152"/>
        <end position="164"/>
    </location>
</feature>
<evidence type="ECO:0000259" key="15">
    <source>
        <dbReference type="PROSITE" id="PS50109"/>
    </source>
</evidence>
<accession>D3BE35</accession>
<feature type="compositionally biased region" description="Acidic residues" evidence="14">
    <location>
        <begin position="142"/>
        <end position="151"/>
    </location>
</feature>
<dbReference type="NCBIfam" id="TIGR00229">
    <property type="entry name" value="sensory_box"/>
    <property type="match status" value="1"/>
</dbReference>
<keyword evidence="12" id="KW-0472">Membrane</keyword>
<dbReference type="SUPFAM" id="SSF55874">
    <property type="entry name" value="ATPase domain of HSP90 chaperone/DNA topoisomerase II/histidine kinase"/>
    <property type="match status" value="1"/>
</dbReference>
<proteinExistence type="predicted"/>
<keyword evidence="9" id="KW-0067">ATP-binding</keyword>
<evidence type="ECO:0000256" key="10">
    <source>
        <dbReference type="ARBA" id="ARBA00022989"/>
    </source>
</evidence>
<keyword evidence="4 13" id="KW-0597">Phosphoprotein</keyword>
<dbReference type="InParanoid" id="D3BE35"/>
<evidence type="ECO:0000256" key="6">
    <source>
        <dbReference type="ARBA" id="ARBA00022692"/>
    </source>
</evidence>
<name>D3BE35_HETP5</name>
<dbReference type="Gene3D" id="3.30.565.10">
    <property type="entry name" value="Histidine kinase-like ATPase, C-terminal domain"/>
    <property type="match status" value="1"/>
</dbReference>
<dbReference type="PANTHER" id="PTHR45339">
    <property type="entry name" value="HYBRID SIGNAL TRANSDUCTION HISTIDINE KINASE J"/>
    <property type="match status" value="1"/>
</dbReference>
<dbReference type="InterPro" id="IPR011006">
    <property type="entry name" value="CheY-like_superfamily"/>
</dbReference>
<dbReference type="SMART" id="SM00387">
    <property type="entry name" value="HATPase_c"/>
    <property type="match status" value="1"/>
</dbReference>
<dbReference type="SUPFAM" id="SSF55785">
    <property type="entry name" value="PYP-like sensor domain (PAS domain)"/>
    <property type="match status" value="1"/>
</dbReference>
<feature type="domain" description="Response regulatory" evidence="16">
    <location>
        <begin position="1311"/>
        <end position="1430"/>
    </location>
</feature>
<keyword evidence="5" id="KW-0808">Transferase</keyword>
<dbReference type="InterPro" id="IPR001789">
    <property type="entry name" value="Sig_transdc_resp-reg_receiver"/>
</dbReference>
<feature type="compositionally biased region" description="Low complexity" evidence="14">
    <location>
        <begin position="83"/>
        <end position="102"/>
    </location>
</feature>
<feature type="region of interest" description="Disordered" evidence="14">
    <location>
        <begin position="230"/>
        <end position="257"/>
    </location>
</feature>
<dbReference type="SUPFAM" id="SSF47384">
    <property type="entry name" value="Homodimeric domain of signal transducing histidine kinase"/>
    <property type="match status" value="1"/>
</dbReference>
<feature type="domain" description="Histidine kinase" evidence="15">
    <location>
        <begin position="904"/>
        <end position="1125"/>
    </location>
</feature>
<feature type="compositionally biased region" description="Low complexity" evidence="14">
    <location>
        <begin position="361"/>
        <end position="432"/>
    </location>
</feature>
<dbReference type="InterPro" id="IPR003661">
    <property type="entry name" value="HisK_dim/P_dom"/>
</dbReference>
<evidence type="ECO:0000313" key="19">
    <source>
        <dbReference type="Proteomes" id="UP000001396"/>
    </source>
</evidence>
<dbReference type="SMART" id="SM00448">
    <property type="entry name" value="REC"/>
    <property type="match status" value="1"/>
</dbReference>
<dbReference type="PROSITE" id="PS50113">
    <property type="entry name" value="PAC"/>
    <property type="match status" value="1"/>
</dbReference>
<evidence type="ECO:0000256" key="14">
    <source>
        <dbReference type="SAM" id="MobiDB-lite"/>
    </source>
</evidence>
<keyword evidence="19" id="KW-1185">Reference proteome</keyword>
<feature type="compositionally biased region" description="Polar residues" evidence="14">
    <location>
        <begin position="233"/>
        <end position="256"/>
    </location>
</feature>
<dbReference type="SUPFAM" id="SSF52172">
    <property type="entry name" value="CheY-like"/>
    <property type="match status" value="1"/>
</dbReference>
<dbReference type="GO" id="GO:0016020">
    <property type="term" value="C:membrane"/>
    <property type="evidence" value="ECO:0007669"/>
    <property type="project" value="UniProtKB-SubCell"/>
</dbReference>
<dbReference type="Pfam" id="PF00512">
    <property type="entry name" value="HisKA"/>
    <property type="match status" value="1"/>
</dbReference>
<sequence length="1441" mass="160696">MDKFGGLTPPLTSTEYTPNSNSSTPTTPSHIFTGIKITSIIDESIDLNSKIGDSAASSSATTTSTNINNRTTTIFLQDINSITDSTSSSSSSSSSSSASANDNDNDNDNVDTNNYIFEDNNSNNTNNNIIDKSEPGVIIDNNNDDDKEEDINNNNNKNNNSNNNNDEEENMDISITSSSSINCDSSSSAYHFEMELMDSSSIFLTPPLASTNPEAVTATTTTTTMPTREVVESSASMPTPMDSYSSEMPRSVTTPSPLRIDNINLSKVSPPLTSIPPLPPQTQTQTQQQPPATLDTITTNTIPFSFTTPKTNYLSPNTNTNTTTTNQNKTNSINSLANRHSKSSPCINLSSFQPMSPLNMSTSDYNNINSNSNNNNSIYKNNNNPPNNNNNNSINNSPSSTINNNYNITINNNSNNNSSSSSSDSSINNNNSGGNTRKRLLNFELSPCLSSQVTINFSELECFESIVTSSRDAFFPTVINCFNKFLGTEKRITISEINPGNVEMSTILQFQNGEYGCAGERYPSGSLQSKQDSAPYLENNTTMRIPLYSHQLCGEIQIEPISQMEMEWLLKSLILKFIVKHTLYEVERKIHENLLYMIVEFSTSTAEDFFQMMSKQLCYVFKAKFAGVCQQVSPSHAVTLVLCEKSTILENRSILLNDTPCGKLYSEKKVMVWNEKLPEVFPKDDFITDNNIKSYLGVPLIGPMGGAVGHIFIMGEYPINTGLLSSSMLAVISNRAASELEGRKIREELILSEIILNQFPSCMFLVNNQGVIVREFGAINQIMGFDSTCLGKNISMFEKGKEEIYQALHSLIKSGTKDTVVKEITLTRMDDKEFFTEVSLREIFDQNGMPLGIMVVIRDITESKQIQHSLEEVNHQLSCKNKELVEARDRALKAIQMKSKFLATISHEIRTPMNGVIGMAEMLLTSKLNPEQYEIADTIYKSGELLLSITSDILDFSKIEASKLELEMIEFDFIGCIEGVFNTLSISLDKKIEIILLFEKDVPTKLIGDPNRLRQIILNIGHNAIKFTDKGHVFGHISVVSRERGTVQICVSIQDTGIGIEPEKRDMLFEPFSQLDSSTTRKYGGSGLGLAICSPLAKLMDGDVSLDWSQPGKGSIFSIKAIFKEVTEMHLANAMAPPMPVESNQTSNLCILVDDYPFGGKIMIKKIEQLNNIKVQLVKSMQLEDALYMKQSNHWTQCLFANQFLTMIMLVHREHKDINSFIKLAQDTSEFYQHTNIKVMLVTSFANSKLVPKERKFILLTKPLSTINLSKILNQQYWENNIGYQNLMQYENGSRKSSMELFDRFKDNELKILLVEDNAVNRKVISMQLKKLGYDCDVAEDGNEGYNKYKEGQYDLIFMDLTMPNCDGAQSSLMIRSFEQITNKPKVIIIALSATVLDGSKDFCKSMGMDDFIVKPLKMKRLKQVLDTIQAERSKLMSDSI</sequence>
<evidence type="ECO:0000256" key="5">
    <source>
        <dbReference type="ARBA" id="ARBA00022679"/>
    </source>
</evidence>
<evidence type="ECO:0000256" key="1">
    <source>
        <dbReference type="ARBA" id="ARBA00000085"/>
    </source>
</evidence>
<feature type="region of interest" description="Disordered" evidence="14">
    <location>
        <begin position="83"/>
        <end position="169"/>
    </location>
</feature>
<dbReference type="PROSITE" id="PS50110">
    <property type="entry name" value="RESPONSE_REGULATORY"/>
    <property type="match status" value="1"/>
</dbReference>
<dbReference type="InterPro" id="IPR004358">
    <property type="entry name" value="Sig_transdc_His_kin-like_C"/>
</dbReference>
<feature type="region of interest" description="Disordered" evidence="14">
    <location>
        <begin position="1"/>
        <end position="30"/>
    </location>
</feature>
<dbReference type="FunFam" id="1.10.287.130:FF:000004">
    <property type="entry name" value="Ethylene receptor 1"/>
    <property type="match status" value="1"/>
</dbReference>
<dbReference type="Gene3D" id="3.40.50.2300">
    <property type="match status" value="1"/>
</dbReference>
<dbReference type="InterPro" id="IPR036890">
    <property type="entry name" value="HATPase_C_sf"/>
</dbReference>
<keyword evidence="8 18" id="KW-0418">Kinase</keyword>
<keyword evidence="6" id="KW-0812">Transmembrane</keyword>
<dbReference type="CDD" id="cd17546">
    <property type="entry name" value="REC_hyHK_CKI1_RcsC-like"/>
    <property type="match status" value="1"/>
</dbReference>
<dbReference type="GO" id="GO:0005524">
    <property type="term" value="F:ATP binding"/>
    <property type="evidence" value="ECO:0007669"/>
    <property type="project" value="UniProtKB-KW"/>
</dbReference>
<dbReference type="Gene3D" id="3.30.450.20">
    <property type="entry name" value="PAS domain"/>
    <property type="match status" value="1"/>
</dbReference>